<reference evidence="7 8" key="1">
    <citation type="submission" date="2023-05" db="EMBL/GenBank/DDBJ databases">
        <title>A 100% complete, gapless, phased diploid assembly of the Scenedesmus obliquus UTEX 3031 genome.</title>
        <authorList>
            <person name="Biondi T.C."/>
            <person name="Hanschen E.R."/>
            <person name="Kwon T."/>
            <person name="Eng W."/>
            <person name="Kruse C.P.S."/>
            <person name="Koehler S.I."/>
            <person name="Kunde Y."/>
            <person name="Gleasner C.D."/>
            <person name="You Mak K.T."/>
            <person name="Polle J."/>
            <person name="Hovde B.T."/>
            <person name="Starkenburg S.R."/>
        </authorList>
    </citation>
    <scope>NUCLEOTIDE SEQUENCE [LARGE SCALE GENOMIC DNA]</scope>
    <source>
        <strain evidence="7 8">DOE0152z</strain>
    </source>
</reference>
<dbReference type="PANTHER" id="PTHR13193">
    <property type="entry name" value="CGI-140"/>
    <property type="match status" value="1"/>
</dbReference>
<keyword evidence="5 6" id="KW-0472">Membrane</keyword>
<sequence length="113" mass="11437">MASKAATLGDPRRPAEIKKYVRSAEEGPHPLGLISLTLGVGSMAVKMKAVGWVALLVSLAAIVHIPGSHPDFKQALSSSMISLVSLGAAYFMPVPVRPGPAAAAASPPPAATG</sequence>
<organism evidence="7 8">
    <name type="scientific">Tetradesmus obliquus</name>
    <name type="common">Green alga</name>
    <name type="synonym">Acutodesmus obliquus</name>
    <dbReference type="NCBI Taxonomy" id="3088"/>
    <lineage>
        <taxon>Eukaryota</taxon>
        <taxon>Viridiplantae</taxon>
        <taxon>Chlorophyta</taxon>
        <taxon>core chlorophytes</taxon>
        <taxon>Chlorophyceae</taxon>
        <taxon>CS clade</taxon>
        <taxon>Sphaeropleales</taxon>
        <taxon>Scenedesmaceae</taxon>
        <taxon>Tetradesmus</taxon>
    </lineage>
</organism>
<evidence type="ECO:0000256" key="5">
    <source>
        <dbReference type="ARBA" id="ARBA00023136"/>
    </source>
</evidence>
<dbReference type="Pfam" id="PF03669">
    <property type="entry name" value="ASTER"/>
    <property type="match status" value="1"/>
</dbReference>
<evidence type="ECO:0000313" key="8">
    <source>
        <dbReference type="Proteomes" id="UP001244341"/>
    </source>
</evidence>
<keyword evidence="4 6" id="KW-1133">Transmembrane helix</keyword>
<dbReference type="PANTHER" id="PTHR13193:SF0">
    <property type="entry name" value="PAT COMPLEX SUBUNIT ASTERIX"/>
    <property type="match status" value="1"/>
</dbReference>
<keyword evidence="8" id="KW-1185">Reference proteome</keyword>
<gene>
    <name evidence="7" type="ORF">OEZ85_010563</name>
</gene>
<accession>A0ABY8TPZ8</accession>
<comment type="similarity">
    <text evidence="2">Belongs to the Asterix family.</text>
</comment>
<dbReference type="InterPro" id="IPR005351">
    <property type="entry name" value="ASTER"/>
</dbReference>
<keyword evidence="3 6" id="KW-0812">Transmembrane</keyword>
<evidence type="ECO:0000313" key="7">
    <source>
        <dbReference type="EMBL" id="WIA10371.1"/>
    </source>
</evidence>
<comment type="subcellular location">
    <subcellularLocation>
        <location evidence="1">Membrane</location>
    </subcellularLocation>
</comment>
<dbReference type="EMBL" id="CP126209">
    <property type="protein sequence ID" value="WIA10371.1"/>
    <property type="molecule type" value="Genomic_DNA"/>
</dbReference>
<proteinExistence type="inferred from homology"/>
<feature type="transmembrane region" description="Helical" evidence="6">
    <location>
        <begin position="49"/>
        <end position="69"/>
    </location>
</feature>
<evidence type="ECO:0000256" key="6">
    <source>
        <dbReference type="SAM" id="Phobius"/>
    </source>
</evidence>
<protein>
    <submittedName>
        <fullName evidence="7">Uncharacterized protein</fullName>
    </submittedName>
</protein>
<evidence type="ECO:0000256" key="4">
    <source>
        <dbReference type="ARBA" id="ARBA00022989"/>
    </source>
</evidence>
<evidence type="ECO:0000256" key="1">
    <source>
        <dbReference type="ARBA" id="ARBA00004370"/>
    </source>
</evidence>
<evidence type="ECO:0000256" key="3">
    <source>
        <dbReference type="ARBA" id="ARBA00022692"/>
    </source>
</evidence>
<dbReference type="Proteomes" id="UP001244341">
    <property type="component" value="Chromosome 2b"/>
</dbReference>
<name>A0ABY8TPZ8_TETOB</name>
<feature type="transmembrane region" description="Helical" evidence="6">
    <location>
        <begin position="75"/>
        <end position="92"/>
    </location>
</feature>
<evidence type="ECO:0000256" key="2">
    <source>
        <dbReference type="ARBA" id="ARBA00009066"/>
    </source>
</evidence>